<dbReference type="EMBL" id="LCWF01000036">
    <property type="protein sequence ID" value="KKY26250.1"/>
    <property type="molecule type" value="Genomic_DNA"/>
</dbReference>
<sequence>MTEIQANPPEIVLKSNLSVLDQEINTDRGLYRVRAGDRVHYLTIPTGIFDDDTMGKPFLLIQQLPDFPDTNWTRMTLSRGVNGTLAYTLSSEPLPEVNFIFHKTLINCLSLPKIKYLRPGVLEVLYNGRPAIAKYSCFDWDFYRMHRENWAYQILHQGQAHIAPRVLGHLTINGRPIGLLLEKLEGTFASIKDKAKCEEVLRILHAEPLRLIHGDVNRYNFIVDTKDSNVRLIDFEHAEDYDEGKAKEEIESLTAVLQEETGRGSVVRLEY</sequence>
<dbReference type="AlphaFoldDB" id="A0A0G2HCH3"/>
<dbReference type="Proteomes" id="UP000053317">
    <property type="component" value="Unassembled WGS sequence"/>
</dbReference>
<reference evidence="1 2" key="1">
    <citation type="submission" date="2015-05" db="EMBL/GenBank/DDBJ databases">
        <title>Distinctive expansion of gene families associated with plant cell wall degradation and secondary metabolism in the genomes of grapevine trunk pathogens.</title>
        <authorList>
            <person name="Lawrence D.P."/>
            <person name="Travadon R."/>
            <person name="Rolshausen P.E."/>
            <person name="Baumgartner K."/>
        </authorList>
    </citation>
    <scope>NUCLEOTIDE SEQUENCE [LARGE SCALE GENOMIC DNA]</scope>
    <source>
        <strain evidence="1">UCRPC4</strain>
    </source>
</reference>
<evidence type="ECO:0000313" key="2">
    <source>
        <dbReference type="Proteomes" id="UP000053317"/>
    </source>
</evidence>
<keyword evidence="2" id="KW-1185">Reference proteome</keyword>
<dbReference type="Gene3D" id="1.10.510.10">
    <property type="entry name" value="Transferase(Phosphotransferase) domain 1"/>
    <property type="match status" value="1"/>
</dbReference>
<name>A0A0G2HCH3_PHACM</name>
<dbReference type="OrthoDB" id="4206194at2759"/>
<organism evidence="1 2">
    <name type="scientific">Phaeomoniella chlamydospora</name>
    <name type="common">Phaeoacremonium chlamydosporum</name>
    <dbReference type="NCBI Taxonomy" id="158046"/>
    <lineage>
        <taxon>Eukaryota</taxon>
        <taxon>Fungi</taxon>
        <taxon>Dikarya</taxon>
        <taxon>Ascomycota</taxon>
        <taxon>Pezizomycotina</taxon>
        <taxon>Eurotiomycetes</taxon>
        <taxon>Chaetothyriomycetidae</taxon>
        <taxon>Phaeomoniellales</taxon>
        <taxon>Phaeomoniellaceae</taxon>
        <taxon>Phaeomoniella</taxon>
    </lineage>
</organism>
<proteinExistence type="predicted"/>
<comment type="caution">
    <text evidence="1">The sequence shown here is derived from an EMBL/GenBank/DDBJ whole genome shotgun (WGS) entry which is preliminary data.</text>
</comment>
<protein>
    <submittedName>
        <fullName evidence="1">Putative alpha-galactosidase a</fullName>
    </submittedName>
</protein>
<gene>
    <name evidence="1" type="ORF">UCRPC4_g01524</name>
</gene>
<accession>A0A0G2HCH3</accession>
<dbReference type="InterPro" id="IPR011009">
    <property type="entry name" value="Kinase-like_dom_sf"/>
</dbReference>
<evidence type="ECO:0000313" key="1">
    <source>
        <dbReference type="EMBL" id="KKY26250.1"/>
    </source>
</evidence>
<reference evidence="1 2" key="2">
    <citation type="submission" date="2015-05" db="EMBL/GenBank/DDBJ databases">
        <authorList>
            <person name="Morales-Cruz A."/>
            <person name="Amrine K.C."/>
            <person name="Cantu D."/>
        </authorList>
    </citation>
    <scope>NUCLEOTIDE SEQUENCE [LARGE SCALE GENOMIC DNA]</scope>
    <source>
        <strain evidence="1">UCRPC4</strain>
    </source>
</reference>
<dbReference type="SUPFAM" id="SSF56112">
    <property type="entry name" value="Protein kinase-like (PK-like)"/>
    <property type="match status" value="1"/>
</dbReference>